<organism evidence="1 2">
    <name type="scientific">Araneus ventricosus</name>
    <name type="common">Orbweaver spider</name>
    <name type="synonym">Epeira ventricosa</name>
    <dbReference type="NCBI Taxonomy" id="182803"/>
    <lineage>
        <taxon>Eukaryota</taxon>
        <taxon>Metazoa</taxon>
        <taxon>Ecdysozoa</taxon>
        <taxon>Arthropoda</taxon>
        <taxon>Chelicerata</taxon>
        <taxon>Arachnida</taxon>
        <taxon>Araneae</taxon>
        <taxon>Araneomorphae</taxon>
        <taxon>Entelegynae</taxon>
        <taxon>Araneoidea</taxon>
        <taxon>Araneidae</taxon>
        <taxon>Araneus</taxon>
    </lineage>
</organism>
<comment type="caution">
    <text evidence="1">The sequence shown here is derived from an EMBL/GenBank/DDBJ whole genome shotgun (WGS) entry which is preliminary data.</text>
</comment>
<protein>
    <submittedName>
        <fullName evidence="1">Uncharacterized protein</fullName>
    </submittedName>
</protein>
<name>A0A4Y2PJC6_ARAVE</name>
<gene>
    <name evidence="1" type="ORF">AVEN_74340_1</name>
</gene>
<keyword evidence="2" id="KW-1185">Reference proteome</keyword>
<reference evidence="1 2" key="1">
    <citation type="journal article" date="2019" name="Sci. Rep.">
        <title>Orb-weaving spider Araneus ventricosus genome elucidates the spidroin gene catalogue.</title>
        <authorList>
            <person name="Kono N."/>
            <person name="Nakamura H."/>
            <person name="Ohtoshi R."/>
            <person name="Moran D.A.P."/>
            <person name="Shinohara A."/>
            <person name="Yoshida Y."/>
            <person name="Fujiwara M."/>
            <person name="Mori M."/>
            <person name="Tomita M."/>
            <person name="Arakawa K."/>
        </authorList>
    </citation>
    <scope>NUCLEOTIDE SEQUENCE [LARGE SCALE GENOMIC DNA]</scope>
</reference>
<accession>A0A4Y2PJC6</accession>
<evidence type="ECO:0000313" key="1">
    <source>
        <dbReference type="EMBL" id="GBN51209.1"/>
    </source>
</evidence>
<dbReference type="EMBL" id="BGPR01011414">
    <property type="protein sequence ID" value="GBN51209.1"/>
    <property type="molecule type" value="Genomic_DNA"/>
</dbReference>
<evidence type="ECO:0000313" key="2">
    <source>
        <dbReference type="Proteomes" id="UP000499080"/>
    </source>
</evidence>
<dbReference type="AlphaFoldDB" id="A0A4Y2PJC6"/>
<dbReference type="Proteomes" id="UP000499080">
    <property type="component" value="Unassembled WGS sequence"/>
</dbReference>
<sequence length="196" mass="22316">MVARVREHARVAGRGLDTAARKRRRTALVAVDLEAFASFLENLGGIKSIRRNESTEATPSDGLLAAGWNRRPLGPESSILTIRQKEFPMSGRGYGLINIRVRWCSTVHYSLHDTQALPYGNMKNFDYETIVTHNQRHVAKEFETAARVFETPCIFQNARWSMHQCFKRVSLRTEMPLNTCFAYSKGSLLIFRPSCH</sequence>
<proteinExistence type="predicted"/>